<dbReference type="Proteomes" id="UP000276133">
    <property type="component" value="Unassembled WGS sequence"/>
</dbReference>
<protein>
    <submittedName>
        <fullName evidence="1">Uncharacterized protein</fullName>
    </submittedName>
</protein>
<dbReference type="EMBL" id="REGN01007114">
    <property type="protein sequence ID" value="RNA07237.1"/>
    <property type="molecule type" value="Genomic_DNA"/>
</dbReference>
<name>A0A3M7Q722_BRAPC</name>
<comment type="caution">
    <text evidence="1">The sequence shown here is derived from an EMBL/GenBank/DDBJ whole genome shotgun (WGS) entry which is preliminary data.</text>
</comment>
<organism evidence="1 2">
    <name type="scientific">Brachionus plicatilis</name>
    <name type="common">Marine rotifer</name>
    <name type="synonym">Brachionus muelleri</name>
    <dbReference type="NCBI Taxonomy" id="10195"/>
    <lineage>
        <taxon>Eukaryota</taxon>
        <taxon>Metazoa</taxon>
        <taxon>Spiralia</taxon>
        <taxon>Gnathifera</taxon>
        <taxon>Rotifera</taxon>
        <taxon>Eurotatoria</taxon>
        <taxon>Monogononta</taxon>
        <taxon>Pseudotrocha</taxon>
        <taxon>Ploima</taxon>
        <taxon>Brachionidae</taxon>
        <taxon>Brachionus</taxon>
    </lineage>
</organism>
<accession>A0A3M7Q722</accession>
<evidence type="ECO:0000313" key="2">
    <source>
        <dbReference type="Proteomes" id="UP000276133"/>
    </source>
</evidence>
<proteinExistence type="predicted"/>
<keyword evidence="2" id="KW-1185">Reference proteome</keyword>
<reference evidence="1 2" key="1">
    <citation type="journal article" date="2018" name="Sci. Rep.">
        <title>Genomic signatures of local adaptation to the degree of environmental predictability in rotifers.</title>
        <authorList>
            <person name="Franch-Gras L."/>
            <person name="Hahn C."/>
            <person name="Garcia-Roger E.M."/>
            <person name="Carmona M.J."/>
            <person name="Serra M."/>
            <person name="Gomez A."/>
        </authorList>
    </citation>
    <scope>NUCLEOTIDE SEQUENCE [LARGE SCALE GENOMIC DNA]</scope>
    <source>
        <strain evidence="1">HYR1</strain>
    </source>
</reference>
<dbReference type="AlphaFoldDB" id="A0A3M7Q722"/>
<sequence length="75" mass="8490">MNVPQSSCGHNYAKDGLKPGQIKNRRVAQLNHLKASTIKFTTQQVCLSKAAKFVVFVPTKFNLIKSIYHRIAKIY</sequence>
<gene>
    <name evidence="1" type="ORF">BpHYR1_025271</name>
</gene>
<evidence type="ECO:0000313" key="1">
    <source>
        <dbReference type="EMBL" id="RNA07237.1"/>
    </source>
</evidence>